<name>A0A151JQT0_9HYME</name>
<gene>
    <name evidence="1" type="ORF">ALC57_00800</name>
</gene>
<proteinExistence type="predicted"/>
<evidence type="ECO:0000313" key="2">
    <source>
        <dbReference type="Proteomes" id="UP000078492"/>
    </source>
</evidence>
<protein>
    <submittedName>
        <fullName evidence="1">Uncharacterized protein</fullName>
    </submittedName>
</protein>
<dbReference type="EMBL" id="KQ978620">
    <property type="protein sequence ID" value="KYN29749.1"/>
    <property type="molecule type" value="Genomic_DNA"/>
</dbReference>
<dbReference type="AlphaFoldDB" id="A0A151JQT0"/>
<accession>A0A151JQT0</accession>
<evidence type="ECO:0000313" key="1">
    <source>
        <dbReference type="EMBL" id="KYN29749.1"/>
    </source>
</evidence>
<organism evidence="1 2">
    <name type="scientific">Trachymyrmex cornetzi</name>
    <dbReference type="NCBI Taxonomy" id="471704"/>
    <lineage>
        <taxon>Eukaryota</taxon>
        <taxon>Metazoa</taxon>
        <taxon>Ecdysozoa</taxon>
        <taxon>Arthropoda</taxon>
        <taxon>Hexapoda</taxon>
        <taxon>Insecta</taxon>
        <taxon>Pterygota</taxon>
        <taxon>Neoptera</taxon>
        <taxon>Endopterygota</taxon>
        <taxon>Hymenoptera</taxon>
        <taxon>Apocrita</taxon>
        <taxon>Aculeata</taxon>
        <taxon>Formicoidea</taxon>
        <taxon>Formicidae</taxon>
        <taxon>Myrmicinae</taxon>
        <taxon>Trachymyrmex</taxon>
    </lineage>
</organism>
<dbReference type="Proteomes" id="UP000078492">
    <property type="component" value="Unassembled WGS sequence"/>
</dbReference>
<sequence length="58" mass="6820">MSDVYNQNCRQKGSSHYFDKTGQTHLVGEGPDQLYIEEEEYITQIVIHNLPMEYTVRI</sequence>
<keyword evidence="2" id="KW-1185">Reference proteome</keyword>
<reference evidence="1 2" key="1">
    <citation type="submission" date="2015-09" db="EMBL/GenBank/DDBJ databases">
        <title>Trachymyrmex cornetzi WGS genome.</title>
        <authorList>
            <person name="Nygaard S."/>
            <person name="Hu H."/>
            <person name="Boomsma J."/>
            <person name="Zhang G."/>
        </authorList>
    </citation>
    <scope>NUCLEOTIDE SEQUENCE [LARGE SCALE GENOMIC DNA]</scope>
    <source>
        <strain evidence="1">Tcor2-1</strain>
        <tissue evidence="1">Whole body</tissue>
    </source>
</reference>